<dbReference type="EMBL" id="CAEZSH010000059">
    <property type="protein sequence ID" value="CAB4538341.1"/>
    <property type="molecule type" value="Genomic_DNA"/>
</dbReference>
<dbReference type="PANTHER" id="PTHR45947:SF3">
    <property type="entry name" value="SULFOQUINOVOSYL TRANSFERASE SQD2"/>
    <property type="match status" value="1"/>
</dbReference>
<gene>
    <name evidence="3" type="ORF">UFOPK1410_00582</name>
</gene>
<evidence type="ECO:0000259" key="2">
    <source>
        <dbReference type="Pfam" id="PF13439"/>
    </source>
</evidence>
<protein>
    <submittedName>
        <fullName evidence="3">Unannotated protein</fullName>
    </submittedName>
</protein>
<reference evidence="3" key="1">
    <citation type="submission" date="2020-05" db="EMBL/GenBank/DDBJ databases">
        <authorList>
            <person name="Chiriac C."/>
            <person name="Salcher M."/>
            <person name="Ghai R."/>
            <person name="Kavagutti S V."/>
        </authorList>
    </citation>
    <scope>NUCLEOTIDE SEQUENCE</scope>
</reference>
<dbReference type="InterPro" id="IPR001296">
    <property type="entry name" value="Glyco_trans_1"/>
</dbReference>
<feature type="domain" description="Glycosyl transferase family 1" evidence="1">
    <location>
        <begin position="224"/>
        <end position="371"/>
    </location>
</feature>
<dbReference type="Gene3D" id="3.40.50.2000">
    <property type="entry name" value="Glycogen Phosphorylase B"/>
    <property type="match status" value="2"/>
</dbReference>
<evidence type="ECO:0000313" key="3">
    <source>
        <dbReference type="EMBL" id="CAB4538341.1"/>
    </source>
</evidence>
<name>A0A6J6BH67_9ZZZZ</name>
<evidence type="ECO:0000259" key="1">
    <source>
        <dbReference type="Pfam" id="PF00534"/>
    </source>
</evidence>
<dbReference type="Pfam" id="PF13439">
    <property type="entry name" value="Glyco_transf_4"/>
    <property type="match status" value="1"/>
</dbReference>
<feature type="domain" description="Glycosyltransferase subfamily 4-like N-terminal" evidence="2">
    <location>
        <begin position="15"/>
        <end position="206"/>
    </location>
</feature>
<dbReference type="GO" id="GO:0016757">
    <property type="term" value="F:glycosyltransferase activity"/>
    <property type="evidence" value="ECO:0007669"/>
    <property type="project" value="InterPro"/>
</dbReference>
<dbReference type="AlphaFoldDB" id="A0A6J6BH67"/>
<sequence length="407" mass="45930">MHIAIFTDQHPRSLGGIQTSIMLQKKYLERAGHRVTIVCPSSSKGRATDGFWILPTWPIAFNFEYGFVGNVRRSRKRLDRGFNELHHKFDVVHIQGDMWSGIIGLGFAQRQRLPIVHTMHFNMSQVVSNLLGKRLTRYLFWLLSRELLKHVNRPRNGTTGDPWVYLKLLAQEAEILFAPSHHFAKDLMDHEVSENVKVMHNGIDDDTIHHILEQAAAKPTKRDPKAPVRIIWSGRIQTEKRPLEFIQAFALANPDATAELYGKGYQFKKAAKLIKELGLEHKVFLRGSVPYTTMLRRFAEADVLAQTSVGFETQGMTVYEAAAVGTPSILCDHNIAGEFATDVHWTVRDESVAALAESIAKAVADIKAGDNRGERLKNEDHLLQTGATAKMLKYYASVIEAHKAKSY</sequence>
<organism evidence="3">
    <name type="scientific">freshwater metagenome</name>
    <dbReference type="NCBI Taxonomy" id="449393"/>
    <lineage>
        <taxon>unclassified sequences</taxon>
        <taxon>metagenomes</taxon>
        <taxon>ecological metagenomes</taxon>
    </lineage>
</organism>
<dbReference type="Pfam" id="PF00534">
    <property type="entry name" value="Glycos_transf_1"/>
    <property type="match status" value="1"/>
</dbReference>
<proteinExistence type="predicted"/>
<accession>A0A6J6BH67</accession>
<dbReference type="PANTHER" id="PTHR45947">
    <property type="entry name" value="SULFOQUINOVOSYL TRANSFERASE SQD2"/>
    <property type="match status" value="1"/>
</dbReference>
<dbReference type="SUPFAM" id="SSF53756">
    <property type="entry name" value="UDP-Glycosyltransferase/glycogen phosphorylase"/>
    <property type="match status" value="1"/>
</dbReference>
<dbReference type="InterPro" id="IPR028098">
    <property type="entry name" value="Glyco_trans_4-like_N"/>
</dbReference>
<dbReference type="InterPro" id="IPR050194">
    <property type="entry name" value="Glycosyltransferase_grp1"/>
</dbReference>